<comment type="similarity">
    <text evidence="4">Belongs to the cyclic nucleotide phosphodiesterase class-III family.</text>
</comment>
<dbReference type="InterPro" id="IPR050884">
    <property type="entry name" value="CNP_phosphodiesterase-III"/>
</dbReference>
<evidence type="ECO:0000259" key="5">
    <source>
        <dbReference type="Pfam" id="PF00149"/>
    </source>
</evidence>
<keyword evidence="3" id="KW-0408">Iron</keyword>
<evidence type="ECO:0000256" key="3">
    <source>
        <dbReference type="ARBA" id="ARBA00023004"/>
    </source>
</evidence>
<dbReference type="PANTHER" id="PTHR42988">
    <property type="entry name" value="PHOSPHOHYDROLASE"/>
    <property type="match status" value="1"/>
</dbReference>
<dbReference type="InterPro" id="IPR029052">
    <property type="entry name" value="Metallo-depent_PP-like"/>
</dbReference>
<dbReference type="AlphaFoldDB" id="A0A1W1BEL3"/>
<dbReference type="GO" id="GO:0016787">
    <property type="term" value="F:hydrolase activity"/>
    <property type="evidence" value="ECO:0007669"/>
    <property type="project" value="UniProtKB-KW"/>
</dbReference>
<dbReference type="GO" id="GO:0046872">
    <property type="term" value="F:metal ion binding"/>
    <property type="evidence" value="ECO:0007669"/>
    <property type="project" value="UniProtKB-KW"/>
</dbReference>
<keyword evidence="6" id="KW-0808">Transferase</keyword>
<reference evidence="6" key="1">
    <citation type="submission" date="2016-10" db="EMBL/GenBank/DDBJ databases">
        <authorList>
            <person name="de Groot N.N."/>
        </authorList>
    </citation>
    <scope>NUCLEOTIDE SEQUENCE</scope>
</reference>
<evidence type="ECO:0000313" key="6">
    <source>
        <dbReference type="EMBL" id="SFV52000.1"/>
    </source>
</evidence>
<dbReference type="SUPFAM" id="SSF56300">
    <property type="entry name" value="Metallo-dependent phosphatases"/>
    <property type="match status" value="1"/>
</dbReference>
<dbReference type="Gene3D" id="3.60.21.10">
    <property type="match status" value="1"/>
</dbReference>
<gene>
    <name evidence="6" type="ORF">MNB_SV-6-1335</name>
</gene>
<keyword evidence="6" id="KW-0418">Kinase</keyword>
<proteinExistence type="inferred from homology"/>
<sequence length="284" mass="32325">MAKITRRGFIKSGIALSLFPLYADAQESSTDNRLSFIHITDSHMDLDDEDSVKSIERMVAYINANYKKLDFVLFGGDNFNNNVAGDKDAVEFKKIIEKLNFPTYLVRGNKESSASVWSDDTSIDLPEFKKLFIDGKSLDTDAKNWSLNIKGYTILGLDSTIENANNGIYDEATLKFAESRLKDGKPTVILNHHPYTNYWKGTEEKDIHKYVLNNTKEAQERLFKYPNLILTLSGHKHIDSVTQIGNTKVIVTRGFVRPLDKGMYPMRYIELDGKDISEKLIYTS</sequence>
<keyword evidence="1" id="KW-0479">Metal-binding</keyword>
<organism evidence="6">
    <name type="scientific">hydrothermal vent metagenome</name>
    <dbReference type="NCBI Taxonomy" id="652676"/>
    <lineage>
        <taxon>unclassified sequences</taxon>
        <taxon>metagenomes</taxon>
        <taxon>ecological metagenomes</taxon>
    </lineage>
</organism>
<feature type="domain" description="Calcineurin-like phosphoesterase" evidence="5">
    <location>
        <begin position="35"/>
        <end position="238"/>
    </location>
</feature>
<dbReference type="GO" id="GO:0004674">
    <property type="term" value="F:protein serine/threonine kinase activity"/>
    <property type="evidence" value="ECO:0007669"/>
    <property type="project" value="UniProtKB-KW"/>
</dbReference>
<evidence type="ECO:0000256" key="4">
    <source>
        <dbReference type="ARBA" id="ARBA00025742"/>
    </source>
</evidence>
<keyword evidence="2" id="KW-0378">Hydrolase</keyword>
<evidence type="ECO:0000256" key="1">
    <source>
        <dbReference type="ARBA" id="ARBA00022723"/>
    </source>
</evidence>
<evidence type="ECO:0000256" key="2">
    <source>
        <dbReference type="ARBA" id="ARBA00022801"/>
    </source>
</evidence>
<dbReference type="EMBL" id="FPHC01000024">
    <property type="protein sequence ID" value="SFV52000.1"/>
    <property type="molecule type" value="Genomic_DNA"/>
</dbReference>
<keyword evidence="6" id="KW-0723">Serine/threonine-protein kinase</keyword>
<name>A0A1W1BEL3_9ZZZZ</name>
<dbReference type="Pfam" id="PF00149">
    <property type="entry name" value="Metallophos"/>
    <property type="match status" value="1"/>
</dbReference>
<protein>
    <submittedName>
        <fullName evidence="6">Serine/threonine protein kinase related protein</fullName>
    </submittedName>
</protein>
<accession>A0A1W1BEL3</accession>
<dbReference type="PANTHER" id="PTHR42988:SF2">
    <property type="entry name" value="CYCLIC NUCLEOTIDE PHOSPHODIESTERASE CBUA0032-RELATED"/>
    <property type="match status" value="1"/>
</dbReference>
<dbReference type="InterPro" id="IPR004843">
    <property type="entry name" value="Calcineurin-like_PHP"/>
</dbReference>